<keyword evidence="5 7" id="KW-0472">Membrane</keyword>
<dbReference type="GO" id="GO:0008289">
    <property type="term" value="F:lipid binding"/>
    <property type="evidence" value="ECO:0007669"/>
    <property type="project" value="UniProtKB-KW"/>
</dbReference>
<feature type="domain" description="C2" evidence="8">
    <location>
        <begin position="629"/>
        <end position="770"/>
    </location>
</feature>
<dbReference type="PANTHER" id="PTHR47348:SF3">
    <property type="entry name" value="MEIOTICALLY UP-REGULATED GENE 190 PROTEIN"/>
    <property type="match status" value="1"/>
</dbReference>
<feature type="region of interest" description="Disordered" evidence="6">
    <location>
        <begin position="1078"/>
        <end position="1100"/>
    </location>
</feature>
<dbReference type="Pfam" id="PF00168">
    <property type="entry name" value="C2"/>
    <property type="match status" value="2"/>
</dbReference>
<dbReference type="InterPro" id="IPR031468">
    <property type="entry name" value="SMP_LBD"/>
</dbReference>
<feature type="transmembrane region" description="Helical" evidence="7">
    <location>
        <begin position="45"/>
        <end position="68"/>
    </location>
</feature>
<dbReference type="CDD" id="cd21676">
    <property type="entry name" value="SMP_Mug190"/>
    <property type="match status" value="1"/>
</dbReference>
<sequence>MASSAQGHASTSTVNQRTTKGSPGAALDGEKEIHEEYARKIRNKAFTYAGCGLIALVCLNTLIISWTLRTTLSIVSTVLLGYFLRGALFDTSQDFSWYISEQRRTPLLHPPIGQAGSKEPSTTFEGAEWLNGLLDVAWPVIDQQLFATAMDLIEDEMKAMTPGIVQMVRVTSIEQGAHPVRVLGMRILPSSATQSSFVPPPASSGPDHSDGSRANQTGGGAATFSSWADPSIPQPAPFAADQDEQRTGEERTQGQGEGEGTQGPYVEMEVEFGYRRGVSRNAAGDKDGDVAEDRIAPEEADKNIHFVAYLTLGIPKLTGFPIPILFAVQSVRGKARVRIQVIPEPPFVKTVVFGFEGLPQVELNAYPLRGPVDVMSIPLINNYAQAAIEAVLNKFVLPRHYALDLRKFMLGGDVPVKTRTIGLVVVVLHKASHLPAADPRLTTLRNRGGKSDPYVQVAWSAIGNSLYRTKVRRNTPEDGEAVWEEMCFIRCPREPIEDNARLNLSVWDHDRAKSNDLIGYTEMSIRELHDTPGKWRRETKRLNINKDATERHGVSADENGNVQPATLDFSIAFFPLLEKARQERKPEQSADEESGMDAKDDPFSPKVLEQRGTESDDLHEQRKGARIDSIKEMMDGRHPPPLSHRSGILSFMIHSVADIHLEKGAGPVKAAARRFKPGSQTKVMRKAELPSTYVRAFWNDLCIYRTRMTPFSNSPNFNGGSETFIRDWTLANVTFAVMDYRDRDHDVLVGYASLNLRDVFQEHSQVSKWYPISGGAGSGRLRLSLLFKPLAIHLHPSLREWSIGALQITSASLTGLGERNFTGALRINIEDGASGTRPLLDRQDTSPDQGGDALNFDFSTSGPLVLPVLSRTTPVRVTLVGFGASSVKSNRKAVAEGVFTLNQVTRDPTDNVITIELDRNGPPPLPCPYPLPQLQIDDEAPPDDGTTPADGTTSSSTEKLVLTLHARWRPGMSTTHADLVMATSSSARAAYELYLYKKDRGESTLAKQPRVAAPSDSRTGDGNDGGETSLDWEDDDDGDEAGQEGQVEEIEDRKDGTRTRKGGTFRWIKHGAKVAKSRLQGIRQHQLSEMAPETELQSAL</sequence>
<protein>
    <recommendedName>
        <fullName evidence="12">C2 domain-containing protein</fullName>
    </recommendedName>
</protein>
<evidence type="ECO:0000256" key="6">
    <source>
        <dbReference type="SAM" id="MobiDB-lite"/>
    </source>
</evidence>
<dbReference type="SUPFAM" id="SSF49562">
    <property type="entry name" value="C2 domain (Calcium/lipid-binding domain, CaLB)"/>
    <property type="match status" value="2"/>
</dbReference>
<evidence type="ECO:0000256" key="7">
    <source>
        <dbReference type="SAM" id="Phobius"/>
    </source>
</evidence>
<evidence type="ECO:0000256" key="4">
    <source>
        <dbReference type="ARBA" id="ARBA00023121"/>
    </source>
</evidence>
<feature type="domain" description="SMP-LTD" evidence="9">
    <location>
        <begin position="123"/>
        <end position="406"/>
    </location>
</feature>
<evidence type="ECO:0000256" key="3">
    <source>
        <dbReference type="ARBA" id="ARBA00023055"/>
    </source>
</evidence>
<evidence type="ECO:0000256" key="1">
    <source>
        <dbReference type="ARBA" id="ARBA00004370"/>
    </source>
</evidence>
<feature type="compositionally biased region" description="Pro residues" evidence="6">
    <location>
        <begin position="921"/>
        <end position="931"/>
    </location>
</feature>
<evidence type="ECO:0000256" key="5">
    <source>
        <dbReference type="ARBA" id="ARBA00023136"/>
    </source>
</evidence>
<feature type="region of interest" description="Disordered" evidence="6">
    <location>
        <begin position="918"/>
        <end position="958"/>
    </location>
</feature>
<feature type="domain" description="C2" evidence="8">
    <location>
        <begin position="410"/>
        <end position="540"/>
    </location>
</feature>
<feature type="compositionally biased region" description="Basic and acidic residues" evidence="6">
    <location>
        <begin position="243"/>
        <end position="252"/>
    </location>
</feature>
<dbReference type="InterPro" id="IPR035892">
    <property type="entry name" value="C2_domain_sf"/>
</dbReference>
<dbReference type="PROSITE" id="PS51847">
    <property type="entry name" value="SMP"/>
    <property type="match status" value="1"/>
</dbReference>
<feature type="compositionally biased region" description="Basic and acidic residues" evidence="6">
    <location>
        <begin position="596"/>
        <end position="622"/>
    </location>
</feature>
<evidence type="ECO:0000256" key="2">
    <source>
        <dbReference type="ARBA" id="ARBA00022448"/>
    </source>
</evidence>
<keyword evidence="2" id="KW-0813">Transport</keyword>
<dbReference type="PANTHER" id="PTHR47348">
    <property type="entry name" value="MEIOTICALLY UP-REGULATED GENE 190 PROTEIN"/>
    <property type="match status" value="1"/>
</dbReference>
<proteinExistence type="predicted"/>
<accession>A0A9P6VTV8</accession>
<dbReference type="Pfam" id="PF25669">
    <property type="entry name" value="SMP_MUG190-like"/>
    <property type="match status" value="1"/>
</dbReference>
<feature type="compositionally biased region" description="Acidic residues" evidence="6">
    <location>
        <begin position="1030"/>
        <end position="1050"/>
    </location>
</feature>
<evidence type="ECO:0008006" key="12">
    <source>
        <dbReference type="Google" id="ProtNLM"/>
    </source>
</evidence>
<dbReference type="PROSITE" id="PS50004">
    <property type="entry name" value="C2"/>
    <property type="match status" value="2"/>
</dbReference>
<name>A0A9P6VTV8_RHOMI</name>
<dbReference type="SMART" id="SM00239">
    <property type="entry name" value="C2"/>
    <property type="match status" value="2"/>
</dbReference>
<gene>
    <name evidence="10" type="ORF">C6P46_002236</name>
</gene>
<dbReference type="Gene3D" id="2.60.40.150">
    <property type="entry name" value="C2 domain"/>
    <property type="match status" value="2"/>
</dbReference>
<feature type="region of interest" description="Disordered" evidence="6">
    <location>
        <begin position="1"/>
        <end position="29"/>
    </location>
</feature>
<keyword evidence="3" id="KW-0445">Lipid transport</keyword>
<feature type="region of interest" description="Disordered" evidence="6">
    <location>
        <begin position="192"/>
        <end position="266"/>
    </location>
</feature>
<comment type="subcellular location">
    <subcellularLocation>
        <location evidence="1">Membrane</location>
    </subcellularLocation>
</comment>
<dbReference type="GO" id="GO:0006869">
    <property type="term" value="P:lipid transport"/>
    <property type="evidence" value="ECO:0007669"/>
    <property type="project" value="UniProtKB-KW"/>
</dbReference>
<comment type="caution">
    <text evidence="10">The sequence shown here is derived from an EMBL/GenBank/DDBJ whole genome shotgun (WGS) entry which is preliminary data.</text>
</comment>
<evidence type="ECO:0000259" key="9">
    <source>
        <dbReference type="PROSITE" id="PS51847"/>
    </source>
</evidence>
<evidence type="ECO:0000313" key="10">
    <source>
        <dbReference type="EMBL" id="KAG0653728.1"/>
    </source>
</evidence>
<evidence type="ECO:0000259" key="8">
    <source>
        <dbReference type="PROSITE" id="PS50004"/>
    </source>
</evidence>
<feature type="region of interest" description="Disordered" evidence="6">
    <location>
        <begin position="1004"/>
        <end position="1066"/>
    </location>
</feature>
<reference evidence="10 11" key="1">
    <citation type="submission" date="2020-11" db="EMBL/GenBank/DDBJ databases">
        <title>Kefir isolates.</title>
        <authorList>
            <person name="Marcisauskas S."/>
            <person name="Kim Y."/>
            <person name="Blasche S."/>
        </authorList>
    </citation>
    <scope>NUCLEOTIDE SEQUENCE [LARGE SCALE GENOMIC DNA]</scope>
    <source>
        <strain evidence="10 11">KR</strain>
    </source>
</reference>
<keyword evidence="7" id="KW-1133">Transmembrane helix</keyword>
<dbReference type="OrthoDB" id="419768at2759"/>
<dbReference type="EMBL" id="PUHQ01000179">
    <property type="protein sequence ID" value="KAG0653728.1"/>
    <property type="molecule type" value="Genomic_DNA"/>
</dbReference>
<keyword evidence="4" id="KW-0446">Lipid-binding</keyword>
<feature type="compositionally biased region" description="Low complexity" evidence="6">
    <location>
        <begin position="943"/>
        <end position="957"/>
    </location>
</feature>
<dbReference type="InterPro" id="IPR000008">
    <property type="entry name" value="C2_dom"/>
</dbReference>
<keyword evidence="11" id="KW-1185">Reference proteome</keyword>
<organism evidence="10 11">
    <name type="scientific">Rhodotorula mucilaginosa</name>
    <name type="common">Yeast</name>
    <name type="synonym">Rhodotorula rubra</name>
    <dbReference type="NCBI Taxonomy" id="5537"/>
    <lineage>
        <taxon>Eukaryota</taxon>
        <taxon>Fungi</taxon>
        <taxon>Dikarya</taxon>
        <taxon>Basidiomycota</taxon>
        <taxon>Pucciniomycotina</taxon>
        <taxon>Microbotryomycetes</taxon>
        <taxon>Sporidiobolales</taxon>
        <taxon>Sporidiobolaceae</taxon>
        <taxon>Rhodotorula</taxon>
    </lineage>
</organism>
<dbReference type="GO" id="GO:0016020">
    <property type="term" value="C:membrane"/>
    <property type="evidence" value="ECO:0007669"/>
    <property type="project" value="UniProtKB-SubCell"/>
</dbReference>
<dbReference type="Proteomes" id="UP000777482">
    <property type="component" value="Unassembled WGS sequence"/>
</dbReference>
<dbReference type="AlphaFoldDB" id="A0A9P6VTV8"/>
<feature type="compositionally biased region" description="Polar residues" evidence="6">
    <location>
        <begin position="1"/>
        <end position="21"/>
    </location>
</feature>
<keyword evidence="7" id="KW-0812">Transmembrane</keyword>
<feature type="region of interest" description="Disordered" evidence="6">
    <location>
        <begin position="580"/>
        <end position="622"/>
    </location>
</feature>
<evidence type="ECO:0000313" key="11">
    <source>
        <dbReference type="Proteomes" id="UP000777482"/>
    </source>
</evidence>